<evidence type="ECO:0000313" key="1">
    <source>
        <dbReference type="EMBL" id="KAI5662368.1"/>
    </source>
</evidence>
<dbReference type="EMBL" id="CM044705">
    <property type="protein sequence ID" value="KAI5662368.1"/>
    <property type="molecule type" value="Genomic_DNA"/>
</dbReference>
<evidence type="ECO:0000313" key="2">
    <source>
        <dbReference type="Proteomes" id="UP001060085"/>
    </source>
</evidence>
<reference evidence="2" key="1">
    <citation type="journal article" date="2023" name="Nat. Plants">
        <title>Single-cell RNA sequencing provides a high-resolution roadmap for understanding the multicellular compartmentation of specialized metabolism.</title>
        <authorList>
            <person name="Sun S."/>
            <person name="Shen X."/>
            <person name="Li Y."/>
            <person name="Li Y."/>
            <person name="Wang S."/>
            <person name="Li R."/>
            <person name="Zhang H."/>
            <person name="Shen G."/>
            <person name="Guo B."/>
            <person name="Wei J."/>
            <person name="Xu J."/>
            <person name="St-Pierre B."/>
            <person name="Chen S."/>
            <person name="Sun C."/>
        </authorList>
    </citation>
    <scope>NUCLEOTIDE SEQUENCE [LARGE SCALE GENOMIC DNA]</scope>
</reference>
<accession>A0ACC0AN25</accession>
<comment type="caution">
    <text evidence="1">The sequence shown here is derived from an EMBL/GenBank/DDBJ whole genome shotgun (WGS) entry which is preliminary data.</text>
</comment>
<proteinExistence type="predicted"/>
<dbReference type="Proteomes" id="UP001060085">
    <property type="component" value="Linkage Group LG05"/>
</dbReference>
<gene>
    <name evidence="1" type="ORF">M9H77_21691</name>
</gene>
<keyword evidence="2" id="KW-1185">Reference proteome</keyword>
<name>A0ACC0AN25_CATRO</name>
<sequence length="225" mass="26045">MSFERFHEQWYEQLNHLLQLLNQAPRPPSNEEQNENLRKLVQKTISHYNEYYRVKSLAIKQDVLSVLSAPWSTCLERSLHWVAGWRPTTAFHLIYTEASIQFESQIVDILRGLRNGDLGDLSPIQFGRVSELQCDTVRQENSITDELSQWQDGASDLLGTCSDMEEKIEVLVKIVEKADRLRLKTIENLVEVLTPRQGVEFLIAATELQFAIRGWGLNYDRQRSG</sequence>
<protein>
    <submittedName>
        <fullName evidence="1">Uncharacterized protein</fullName>
    </submittedName>
</protein>
<organism evidence="1 2">
    <name type="scientific">Catharanthus roseus</name>
    <name type="common">Madagascar periwinkle</name>
    <name type="synonym">Vinca rosea</name>
    <dbReference type="NCBI Taxonomy" id="4058"/>
    <lineage>
        <taxon>Eukaryota</taxon>
        <taxon>Viridiplantae</taxon>
        <taxon>Streptophyta</taxon>
        <taxon>Embryophyta</taxon>
        <taxon>Tracheophyta</taxon>
        <taxon>Spermatophyta</taxon>
        <taxon>Magnoliopsida</taxon>
        <taxon>eudicotyledons</taxon>
        <taxon>Gunneridae</taxon>
        <taxon>Pentapetalae</taxon>
        <taxon>asterids</taxon>
        <taxon>lamiids</taxon>
        <taxon>Gentianales</taxon>
        <taxon>Apocynaceae</taxon>
        <taxon>Rauvolfioideae</taxon>
        <taxon>Vinceae</taxon>
        <taxon>Catharanthinae</taxon>
        <taxon>Catharanthus</taxon>
    </lineage>
</organism>